<dbReference type="SUPFAM" id="SSF55729">
    <property type="entry name" value="Acyl-CoA N-acyltransferases (Nat)"/>
    <property type="match status" value="1"/>
</dbReference>
<dbReference type="KEGG" id="suln:FJR47_06265"/>
<comment type="cofactor">
    <cofactor evidence="1">
        <name>Zn(2+)</name>
        <dbReference type="ChEBI" id="CHEBI:29105"/>
    </cofactor>
</comment>
<accession>A0AAJ4A418</accession>
<organism evidence="6 7">
    <name type="scientific">Sulfurimonas xiamenensis</name>
    <dbReference type="NCBI Taxonomy" id="2590021"/>
    <lineage>
        <taxon>Bacteria</taxon>
        <taxon>Pseudomonadati</taxon>
        <taxon>Campylobacterota</taxon>
        <taxon>Epsilonproteobacteria</taxon>
        <taxon>Campylobacterales</taxon>
        <taxon>Sulfurimonadaceae</taxon>
        <taxon>Sulfurimonas</taxon>
    </lineage>
</organism>
<dbReference type="PANTHER" id="PTHR37418:SF2">
    <property type="entry name" value="3-KETO-5-AMINOHEXANOATE CLEAVAGE ENZYME"/>
    <property type="match status" value="1"/>
</dbReference>
<keyword evidence="7" id="KW-1185">Reference proteome</keyword>
<feature type="domain" description="N-acetyltransferase" evidence="5">
    <location>
        <begin position="3"/>
        <end position="140"/>
    </location>
</feature>
<protein>
    <submittedName>
        <fullName evidence="6">GNAT family N-acetyltransferase</fullName>
    </submittedName>
</protein>
<evidence type="ECO:0000256" key="3">
    <source>
        <dbReference type="ARBA" id="ARBA00022723"/>
    </source>
</evidence>
<dbReference type="PROSITE" id="PS51186">
    <property type="entry name" value="GNAT"/>
    <property type="match status" value="1"/>
</dbReference>
<dbReference type="InterPro" id="IPR000182">
    <property type="entry name" value="GNAT_dom"/>
</dbReference>
<dbReference type="Gene3D" id="3.20.20.70">
    <property type="entry name" value="Aldolase class I"/>
    <property type="match status" value="1"/>
</dbReference>
<sequence>MNFIIESAKQSEFKEIIAVLRPWNMHHIPSSEMEMIDFDTFFVAKLDDKIVGVSGYKILSYGMGKTTLLAVYPEFQGSGIGKALQDRRLKEMYKAGVKKVITNADRSDIILWYKKHYGYREIGKLAKLISFGLDEIKYWTTLELDLEMHMTQKKFKDAKKQQYIYDNDPVPLSPYSPLIINACLTGMIPTKTSTRYVPVSVDEIVKDAIDVYDAGARIVHLHARDADGIPTHEARYYEEMIIAIRRERPDLICCVSTSGRNVKEIEQRSEVLYLTGKAKPDMASLTLGSLNFATGPSMNSLDMIQQLAMIMKEKGIKPEMEVFDSGMVNVAKYLERHEIVSGNKYFNILLGNINTAPATIGDLAHLLNALPKDSIWAATGLGGFQLPMNTAAIIAGGHVRVGLEDSIYYDYKQNTLATNTNLIKRIVRIANELQREIATGSEVRNILGLSKEVL</sequence>
<dbReference type="Pfam" id="PF05853">
    <property type="entry name" value="BKACE"/>
    <property type="match status" value="1"/>
</dbReference>
<evidence type="ECO:0000259" key="5">
    <source>
        <dbReference type="PROSITE" id="PS51186"/>
    </source>
</evidence>
<dbReference type="Proteomes" id="UP000326061">
    <property type="component" value="Chromosome"/>
</dbReference>
<dbReference type="Pfam" id="PF13508">
    <property type="entry name" value="Acetyltransf_7"/>
    <property type="match status" value="1"/>
</dbReference>
<dbReference type="EMBL" id="CP041166">
    <property type="protein sequence ID" value="QFR43531.1"/>
    <property type="molecule type" value="Genomic_DNA"/>
</dbReference>
<evidence type="ECO:0000313" key="6">
    <source>
        <dbReference type="EMBL" id="QFR43531.1"/>
    </source>
</evidence>
<evidence type="ECO:0000256" key="4">
    <source>
        <dbReference type="ARBA" id="ARBA00022833"/>
    </source>
</evidence>
<dbReference type="CDD" id="cd04301">
    <property type="entry name" value="NAT_SF"/>
    <property type="match status" value="1"/>
</dbReference>
<dbReference type="AlphaFoldDB" id="A0AAJ4A418"/>
<dbReference type="GO" id="GO:0043720">
    <property type="term" value="F:3-keto-5-aminohexanoate cleavage activity"/>
    <property type="evidence" value="ECO:0007669"/>
    <property type="project" value="InterPro"/>
</dbReference>
<dbReference type="RefSeq" id="WP_152299594.1">
    <property type="nucleotide sequence ID" value="NZ_CP041166.1"/>
</dbReference>
<dbReference type="Gene3D" id="3.40.630.30">
    <property type="match status" value="1"/>
</dbReference>
<keyword evidence="4" id="KW-0862">Zinc</keyword>
<name>A0AAJ4A418_9BACT</name>
<dbReference type="InterPro" id="IPR008567">
    <property type="entry name" value="BKACE"/>
</dbReference>
<dbReference type="InterPro" id="IPR013785">
    <property type="entry name" value="Aldolase_TIM"/>
</dbReference>
<keyword evidence="2" id="KW-0808">Transferase</keyword>
<evidence type="ECO:0000313" key="7">
    <source>
        <dbReference type="Proteomes" id="UP000326061"/>
    </source>
</evidence>
<reference evidence="7" key="1">
    <citation type="submission" date="2019-06" db="EMBL/GenBank/DDBJ databases">
        <title>Sulfurimonas gotlandica sp. nov., a chemoautotrophic and psychrotolerant epsilonproteobacterium isolated from a pelagic redoxcline, and an emended description of the genus Sulfurimonas.</title>
        <authorList>
            <person name="Wang S."/>
            <person name="Jiang L."/>
            <person name="Shao Z."/>
        </authorList>
    </citation>
    <scope>NUCLEOTIDE SEQUENCE [LARGE SCALE GENOMIC DNA]</scope>
    <source>
        <strain evidence="7">1-1N</strain>
    </source>
</reference>
<keyword evidence="3" id="KW-0479">Metal-binding</keyword>
<dbReference type="InterPro" id="IPR016181">
    <property type="entry name" value="Acyl_CoA_acyltransferase"/>
</dbReference>
<evidence type="ECO:0000256" key="2">
    <source>
        <dbReference type="ARBA" id="ARBA00022679"/>
    </source>
</evidence>
<gene>
    <name evidence="6" type="ORF">FJR47_06265</name>
</gene>
<evidence type="ECO:0000256" key="1">
    <source>
        <dbReference type="ARBA" id="ARBA00001947"/>
    </source>
</evidence>
<dbReference type="GO" id="GO:0046872">
    <property type="term" value="F:metal ion binding"/>
    <property type="evidence" value="ECO:0007669"/>
    <property type="project" value="UniProtKB-KW"/>
</dbReference>
<proteinExistence type="predicted"/>
<dbReference type="PANTHER" id="PTHR37418">
    <property type="entry name" value="3-KETO-5-AMINOHEXANOATE CLEAVAGE ENZYME-RELATED"/>
    <property type="match status" value="1"/>
</dbReference>